<dbReference type="Gene3D" id="2.60.120.620">
    <property type="entry name" value="q2cbj1_9rhob like domain"/>
    <property type="match status" value="1"/>
</dbReference>
<dbReference type="SUPFAM" id="SSF51197">
    <property type="entry name" value="Clavaminate synthase-like"/>
    <property type="match status" value="1"/>
</dbReference>
<name>A0A160TRK8_9ZZZZ</name>
<reference evidence="1" key="1">
    <citation type="submission" date="2015-10" db="EMBL/GenBank/DDBJ databases">
        <authorList>
            <person name="Gilbert D.G."/>
        </authorList>
    </citation>
    <scope>NUCLEOTIDE SEQUENCE</scope>
</reference>
<dbReference type="Pfam" id="PF05721">
    <property type="entry name" value="PhyH"/>
    <property type="match status" value="1"/>
</dbReference>
<dbReference type="AlphaFoldDB" id="A0A160TRK8"/>
<proteinExistence type="predicted"/>
<keyword evidence="1" id="KW-0560">Oxidoreductase</keyword>
<dbReference type="PANTHER" id="PTHR20883:SF49">
    <property type="entry name" value="PHYTANOYL-COA DIOXYGENASE"/>
    <property type="match status" value="1"/>
</dbReference>
<evidence type="ECO:0000313" key="1">
    <source>
        <dbReference type="EMBL" id="CUS52541.1"/>
    </source>
</evidence>
<protein>
    <submittedName>
        <fullName evidence="1">Phytanoyl-CoA dioxygenase family protein</fullName>
    </submittedName>
</protein>
<accession>A0A160TRK8</accession>
<keyword evidence="1" id="KW-0223">Dioxygenase</keyword>
<dbReference type="EMBL" id="CZRL01000082">
    <property type="protein sequence ID" value="CUS52541.1"/>
    <property type="molecule type" value="Genomic_DNA"/>
</dbReference>
<dbReference type="GO" id="GO:0051213">
    <property type="term" value="F:dioxygenase activity"/>
    <property type="evidence" value="ECO:0007669"/>
    <property type="project" value="UniProtKB-KW"/>
</dbReference>
<organism evidence="1">
    <name type="scientific">hydrothermal vent metagenome</name>
    <dbReference type="NCBI Taxonomy" id="652676"/>
    <lineage>
        <taxon>unclassified sequences</taxon>
        <taxon>metagenomes</taxon>
        <taxon>ecological metagenomes</taxon>
    </lineage>
</organism>
<gene>
    <name evidence="1" type="ORF">MGWOODY_XGa2630</name>
</gene>
<dbReference type="InterPro" id="IPR008775">
    <property type="entry name" value="Phytyl_CoA_dOase-like"/>
</dbReference>
<dbReference type="PANTHER" id="PTHR20883">
    <property type="entry name" value="PHYTANOYL-COA DIOXYGENASE DOMAIN CONTAINING 1"/>
    <property type="match status" value="1"/>
</dbReference>
<sequence>MAAYERDGVVCLRNAHSAAWLAVVEQGINAALAGGSEDLDIVDKAGDSGRFSYSSQAWQQVAPFRQFIFESRVADLSWPFLKSNSLTLYYDFLLIKEPGATRAATPWHQDHAYYPLRGSNVINCWTALDPIPLETALRFWRGSHAQKLIYQAAEFSGESDYQHLRTDRPPPPDIDTDTTAEILAIDMNPGDMLVWDSHTFHSAPGNTSSNRRAAFSVNWTGDGAVFHDMPSLDTYRDDGIQDGMPIAGERFPTLRTRDSA</sequence>